<feature type="region of interest" description="Disordered" evidence="6">
    <location>
        <begin position="1"/>
        <end position="75"/>
    </location>
</feature>
<evidence type="ECO:0008006" key="11">
    <source>
        <dbReference type="Google" id="ProtNLM"/>
    </source>
</evidence>
<dbReference type="AlphaFoldDB" id="K3W4F1"/>
<dbReference type="InterPro" id="IPR002893">
    <property type="entry name" value="Znf_MYND"/>
</dbReference>
<dbReference type="SUPFAM" id="SSF144232">
    <property type="entry name" value="HIT/MYND zinc finger-like"/>
    <property type="match status" value="1"/>
</dbReference>
<proteinExistence type="predicted"/>
<evidence type="ECO:0000256" key="4">
    <source>
        <dbReference type="ARBA" id="ARBA00022833"/>
    </source>
</evidence>
<evidence type="ECO:0000256" key="6">
    <source>
        <dbReference type="SAM" id="MobiDB-lite"/>
    </source>
</evidence>
<dbReference type="SUPFAM" id="SSF81901">
    <property type="entry name" value="HCP-like"/>
    <property type="match status" value="1"/>
</dbReference>
<dbReference type="Gene3D" id="6.10.140.2220">
    <property type="match status" value="1"/>
</dbReference>
<keyword evidence="4" id="KW-0862">Zinc</keyword>
<dbReference type="Gene3D" id="3.30.40.10">
    <property type="entry name" value="Zinc/RING finger domain, C3HC4 (zinc finger)"/>
    <property type="match status" value="1"/>
</dbReference>
<keyword evidence="1" id="KW-0479">Metal-binding</keyword>
<dbReference type="InterPro" id="IPR001841">
    <property type="entry name" value="Znf_RING"/>
</dbReference>
<accession>K3W4F1</accession>
<evidence type="ECO:0000256" key="5">
    <source>
        <dbReference type="PROSITE-ProRule" id="PRU00134"/>
    </source>
</evidence>
<feature type="domain" description="MYND-type" evidence="8">
    <location>
        <begin position="561"/>
        <end position="603"/>
    </location>
</feature>
<dbReference type="PROSITE" id="PS01360">
    <property type="entry name" value="ZF_MYND_1"/>
    <property type="match status" value="1"/>
</dbReference>
<feature type="non-terminal residue" evidence="9">
    <location>
        <position position="1"/>
    </location>
</feature>
<dbReference type="PANTHER" id="PTHR46430">
    <property type="entry name" value="PROTEIN SKT5-RELATED"/>
    <property type="match status" value="1"/>
</dbReference>
<dbReference type="PROSITE" id="PS50865">
    <property type="entry name" value="ZF_MYND_2"/>
    <property type="match status" value="1"/>
</dbReference>
<protein>
    <recommendedName>
        <fullName evidence="11">MYND-type domain-containing protein</fullName>
    </recommendedName>
</protein>
<dbReference type="SMART" id="SM00671">
    <property type="entry name" value="SEL1"/>
    <property type="match status" value="2"/>
</dbReference>
<evidence type="ECO:0000256" key="2">
    <source>
        <dbReference type="ARBA" id="ARBA00022737"/>
    </source>
</evidence>
<sequence>HLVPDDAMSAAARSAVDDGVSMRRPDRQRRTGATASRAAVAGRRRLEAARASRRAAAPVRPRRRRDSQKGRGRAETWVAVGGEADARETWKMEGVSRRPSCQVYNTLVLVFTRDRYLGGYPANRATRPNREKTSNSNALAVLVELHDELELPQGSWRGGAAAEEKGWKRLSGVEDTSMSDEPNTITPSTGPKTGDDEERQKTEEERLVDEIAERKDLIAALTGDTCEEIVHRVPHEKKLGQLEFKYHLLVEKKRLERELLKFQELYGDIYSEPCLICLDDIHVHASANLLVTFICCGGFICKSCARDIWDSDVGMDSCPLCRESLYSKTEAEEKARVMKLAKRCVIWAQSQVGQYMIVGTGGFEKQVQTGVEWVNKAAAQNYPSALYELSKIYRYGIASELEKSEEKANELLLKSANLGHALANSVLSNFYINGTNGFEADPDEFYFRASVAFALDNTDKNAARLLGSLHFKKHQILAEPSSYLACYYTNIWAKDESTGAAYYFYGQSLLRLANHLHGGYARNGSNAVPKVSFCLRISRDLGFNDARELLKEWETIGQNLCDNCSKEAKSGEKYKQCSKCKAQWYCSKECQVEAWRAGHKTDCKRAAILKFEDYLNAE</sequence>
<name>K3W4F1_THAOC</name>
<feature type="region of interest" description="Disordered" evidence="6">
    <location>
        <begin position="172"/>
        <end position="203"/>
    </location>
</feature>
<dbReference type="PROSITE" id="PS50089">
    <property type="entry name" value="ZF_RING_2"/>
    <property type="match status" value="1"/>
</dbReference>
<gene>
    <name evidence="9" type="ORF">THAOC_00312</name>
</gene>
<dbReference type="SUPFAM" id="SSF57850">
    <property type="entry name" value="RING/U-box"/>
    <property type="match status" value="1"/>
</dbReference>
<dbReference type="InterPro" id="IPR006597">
    <property type="entry name" value="Sel1-like"/>
</dbReference>
<feature type="compositionally biased region" description="Basic and acidic residues" evidence="6">
    <location>
        <begin position="20"/>
        <end position="29"/>
    </location>
</feature>
<dbReference type="GO" id="GO:0008270">
    <property type="term" value="F:zinc ion binding"/>
    <property type="evidence" value="ECO:0007669"/>
    <property type="project" value="UniProtKB-KW"/>
</dbReference>
<evidence type="ECO:0000259" key="7">
    <source>
        <dbReference type="PROSITE" id="PS50089"/>
    </source>
</evidence>
<keyword evidence="2" id="KW-0677">Repeat</keyword>
<evidence type="ECO:0000259" key="8">
    <source>
        <dbReference type="PROSITE" id="PS50865"/>
    </source>
</evidence>
<dbReference type="Gene3D" id="1.25.40.10">
    <property type="entry name" value="Tetratricopeptide repeat domain"/>
    <property type="match status" value="1"/>
</dbReference>
<keyword evidence="3 5" id="KW-0863">Zinc-finger</keyword>
<dbReference type="Proteomes" id="UP000266841">
    <property type="component" value="Unassembled WGS sequence"/>
</dbReference>
<reference evidence="9 10" key="1">
    <citation type="journal article" date="2012" name="Genome Biol.">
        <title>Genome and low-iron response of an oceanic diatom adapted to chronic iron limitation.</title>
        <authorList>
            <person name="Lommer M."/>
            <person name="Specht M."/>
            <person name="Roy A.S."/>
            <person name="Kraemer L."/>
            <person name="Andreson R."/>
            <person name="Gutowska M.A."/>
            <person name="Wolf J."/>
            <person name="Bergner S.V."/>
            <person name="Schilhabel M.B."/>
            <person name="Klostermeier U.C."/>
            <person name="Beiko R.G."/>
            <person name="Rosenstiel P."/>
            <person name="Hippler M."/>
            <person name="Laroche J."/>
        </authorList>
    </citation>
    <scope>NUCLEOTIDE SEQUENCE [LARGE SCALE GENOMIC DNA]</scope>
    <source>
        <strain evidence="9 10">CCMP1005</strain>
    </source>
</reference>
<feature type="compositionally biased region" description="Polar residues" evidence="6">
    <location>
        <begin position="174"/>
        <end position="191"/>
    </location>
</feature>
<dbReference type="InterPro" id="IPR011990">
    <property type="entry name" value="TPR-like_helical_dom_sf"/>
</dbReference>
<dbReference type="Pfam" id="PF01753">
    <property type="entry name" value="zf-MYND"/>
    <property type="match status" value="1"/>
</dbReference>
<evidence type="ECO:0000313" key="9">
    <source>
        <dbReference type="EMBL" id="EJK77829.1"/>
    </source>
</evidence>
<dbReference type="InterPro" id="IPR013083">
    <property type="entry name" value="Znf_RING/FYVE/PHD"/>
</dbReference>
<dbReference type="InterPro" id="IPR051726">
    <property type="entry name" value="Chitin_Synth_Reg"/>
</dbReference>
<evidence type="ECO:0000256" key="3">
    <source>
        <dbReference type="ARBA" id="ARBA00022771"/>
    </source>
</evidence>
<feature type="domain" description="RING-type" evidence="7">
    <location>
        <begin position="274"/>
        <end position="322"/>
    </location>
</feature>
<evidence type="ECO:0000256" key="1">
    <source>
        <dbReference type="ARBA" id="ARBA00022723"/>
    </source>
</evidence>
<dbReference type="GO" id="GO:0005737">
    <property type="term" value="C:cytoplasm"/>
    <property type="evidence" value="ECO:0007669"/>
    <property type="project" value="UniProtKB-ARBA"/>
</dbReference>
<evidence type="ECO:0000313" key="10">
    <source>
        <dbReference type="Proteomes" id="UP000266841"/>
    </source>
</evidence>
<comment type="caution">
    <text evidence="9">The sequence shown here is derived from an EMBL/GenBank/DDBJ whole genome shotgun (WGS) entry which is preliminary data.</text>
</comment>
<organism evidence="9 10">
    <name type="scientific">Thalassiosira oceanica</name>
    <name type="common">Marine diatom</name>
    <dbReference type="NCBI Taxonomy" id="159749"/>
    <lineage>
        <taxon>Eukaryota</taxon>
        <taxon>Sar</taxon>
        <taxon>Stramenopiles</taxon>
        <taxon>Ochrophyta</taxon>
        <taxon>Bacillariophyta</taxon>
        <taxon>Coscinodiscophyceae</taxon>
        <taxon>Thalassiosirophycidae</taxon>
        <taxon>Thalassiosirales</taxon>
        <taxon>Thalassiosiraceae</taxon>
        <taxon>Thalassiosira</taxon>
    </lineage>
</organism>
<keyword evidence="10" id="KW-1185">Reference proteome</keyword>
<dbReference type="EMBL" id="AGNL01000354">
    <property type="protein sequence ID" value="EJK77829.1"/>
    <property type="molecule type" value="Genomic_DNA"/>
</dbReference>
<dbReference type="OrthoDB" id="552442at2759"/>
<dbReference type="eggNOG" id="ENOG502QR5D">
    <property type="taxonomic scope" value="Eukaryota"/>
</dbReference>